<evidence type="ECO:0000256" key="12">
    <source>
        <dbReference type="ARBA" id="ARBA00023136"/>
    </source>
</evidence>
<dbReference type="SMART" id="SM00388">
    <property type="entry name" value="HisKA"/>
    <property type="match status" value="1"/>
</dbReference>
<dbReference type="InterPro" id="IPR027417">
    <property type="entry name" value="P-loop_NTPase"/>
</dbReference>
<dbReference type="Gene3D" id="3.40.50.300">
    <property type="entry name" value="P-loop containing nucleotide triphosphate hydrolases"/>
    <property type="match status" value="1"/>
</dbReference>
<dbReference type="EC" id="2.7.13.3" evidence="3"/>
<keyword evidence="8 16" id="KW-0418">Kinase</keyword>
<organism evidence="16">
    <name type="scientific">uncultured Desulfovibrio sp</name>
    <dbReference type="NCBI Taxonomy" id="167968"/>
    <lineage>
        <taxon>Bacteria</taxon>
        <taxon>Pseudomonadati</taxon>
        <taxon>Thermodesulfobacteriota</taxon>
        <taxon>Desulfovibrionia</taxon>
        <taxon>Desulfovibrionales</taxon>
        <taxon>Desulfovibrionaceae</taxon>
        <taxon>Desulfovibrio</taxon>
        <taxon>environmental samples</taxon>
    </lineage>
</organism>
<feature type="domain" description="Histidine kinase" evidence="15">
    <location>
        <begin position="729"/>
        <end position="947"/>
    </location>
</feature>
<keyword evidence="16" id="KW-0407">Ion channel</keyword>
<dbReference type="InterPro" id="IPR036097">
    <property type="entry name" value="HisK_dim/P_sf"/>
</dbReference>
<dbReference type="InterPro" id="IPR025201">
    <property type="entry name" value="KdpD_TM"/>
</dbReference>
<dbReference type="InterPro" id="IPR005467">
    <property type="entry name" value="His_kinase_dom"/>
</dbReference>
<dbReference type="InterPro" id="IPR003852">
    <property type="entry name" value="Sig_transdc_His_kinase_KdpD_N"/>
</dbReference>
<dbReference type="PANTHER" id="PTHR45569:SF1">
    <property type="entry name" value="SENSOR PROTEIN KDPD"/>
    <property type="match status" value="1"/>
</dbReference>
<feature type="transmembrane region" description="Helical" evidence="14">
    <location>
        <begin position="423"/>
        <end position="444"/>
    </location>
</feature>
<dbReference type="InterPro" id="IPR004358">
    <property type="entry name" value="Sig_transdc_His_kin-like_C"/>
</dbReference>
<evidence type="ECO:0000256" key="8">
    <source>
        <dbReference type="ARBA" id="ARBA00022777"/>
    </source>
</evidence>
<evidence type="ECO:0000256" key="9">
    <source>
        <dbReference type="ARBA" id="ARBA00022840"/>
    </source>
</evidence>
<keyword evidence="6 14" id="KW-0812">Transmembrane</keyword>
<evidence type="ECO:0000256" key="2">
    <source>
        <dbReference type="ARBA" id="ARBA00004141"/>
    </source>
</evidence>
<dbReference type="InterPro" id="IPR036890">
    <property type="entry name" value="HATPase_C_sf"/>
</dbReference>
<dbReference type="FunFam" id="3.40.50.300:FF:000483">
    <property type="entry name" value="Sensor histidine kinase KdpD"/>
    <property type="match status" value="1"/>
</dbReference>
<evidence type="ECO:0000256" key="1">
    <source>
        <dbReference type="ARBA" id="ARBA00000085"/>
    </source>
</evidence>
<keyword evidence="16" id="KW-0813">Transport</keyword>
<dbReference type="InterPro" id="IPR038318">
    <property type="entry name" value="KdpD_sf"/>
</dbReference>
<comment type="subcellular location">
    <subcellularLocation>
        <location evidence="2">Membrane</location>
        <topology evidence="2">Multi-pass membrane protein</topology>
    </subcellularLocation>
</comment>
<gene>
    <name evidence="16" type="ORF">KL86DES1_10788</name>
</gene>
<dbReference type="Gene3D" id="3.40.50.620">
    <property type="entry name" value="HUPs"/>
    <property type="match status" value="1"/>
</dbReference>
<dbReference type="InterPro" id="IPR029016">
    <property type="entry name" value="GAF-like_dom_sf"/>
</dbReference>
<keyword evidence="7" id="KW-0547">Nucleotide-binding</keyword>
<dbReference type="SUPFAM" id="SSF52402">
    <property type="entry name" value="Adenine nucleotide alpha hydrolases-like"/>
    <property type="match status" value="1"/>
</dbReference>
<keyword evidence="16" id="KW-0406">Ion transport</keyword>
<feature type="region of interest" description="Disordered" evidence="13">
    <location>
        <begin position="944"/>
        <end position="967"/>
    </location>
</feature>
<dbReference type="PROSITE" id="PS50109">
    <property type="entry name" value="HIS_KIN"/>
    <property type="match status" value="1"/>
</dbReference>
<name>A0A212L0C7_9BACT</name>
<dbReference type="GO" id="GO:0000155">
    <property type="term" value="F:phosphorelay sensor kinase activity"/>
    <property type="evidence" value="ECO:0007669"/>
    <property type="project" value="InterPro"/>
</dbReference>
<dbReference type="AlphaFoldDB" id="A0A212L0C7"/>
<dbReference type="SUPFAM" id="SSF47384">
    <property type="entry name" value="Homodimeric domain of signal transducing histidine kinase"/>
    <property type="match status" value="1"/>
</dbReference>
<dbReference type="GO" id="GO:0005737">
    <property type="term" value="C:cytoplasm"/>
    <property type="evidence" value="ECO:0007669"/>
    <property type="project" value="UniProtKB-ARBA"/>
</dbReference>
<evidence type="ECO:0000256" key="14">
    <source>
        <dbReference type="SAM" id="Phobius"/>
    </source>
</evidence>
<keyword evidence="5" id="KW-0808">Transferase</keyword>
<evidence type="ECO:0000256" key="5">
    <source>
        <dbReference type="ARBA" id="ARBA00022679"/>
    </source>
</evidence>
<dbReference type="InterPro" id="IPR052023">
    <property type="entry name" value="Histidine_kinase_KdpD"/>
</dbReference>
<evidence type="ECO:0000256" key="13">
    <source>
        <dbReference type="SAM" id="MobiDB-lite"/>
    </source>
</evidence>
<dbReference type="Pfam" id="PF02518">
    <property type="entry name" value="HATPase_c"/>
    <property type="match status" value="1"/>
</dbReference>
<comment type="catalytic activity">
    <reaction evidence="1">
        <text>ATP + protein L-histidine = ADP + protein N-phospho-L-histidine.</text>
        <dbReference type="EC" id="2.7.13.3"/>
    </reaction>
</comment>
<dbReference type="PANTHER" id="PTHR45569">
    <property type="entry name" value="SENSOR PROTEIN KDPD"/>
    <property type="match status" value="1"/>
</dbReference>
<evidence type="ECO:0000256" key="6">
    <source>
        <dbReference type="ARBA" id="ARBA00022692"/>
    </source>
</evidence>
<protein>
    <recommendedName>
        <fullName evidence="3">histidine kinase</fullName>
        <ecNumber evidence="3">2.7.13.3</ecNumber>
    </recommendedName>
</protein>
<evidence type="ECO:0000259" key="15">
    <source>
        <dbReference type="PROSITE" id="PS50109"/>
    </source>
</evidence>
<dbReference type="Pfam" id="PF02702">
    <property type="entry name" value="KdpD"/>
    <property type="match status" value="1"/>
</dbReference>
<evidence type="ECO:0000256" key="4">
    <source>
        <dbReference type="ARBA" id="ARBA00022553"/>
    </source>
</evidence>
<dbReference type="Gene3D" id="3.30.565.10">
    <property type="entry name" value="Histidine kinase-like ATPase, C-terminal domain"/>
    <property type="match status" value="1"/>
</dbReference>
<dbReference type="GO" id="GO:0005886">
    <property type="term" value="C:plasma membrane"/>
    <property type="evidence" value="ECO:0007669"/>
    <property type="project" value="TreeGrafter"/>
</dbReference>
<keyword evidence="9" id="KW-0067">ATP-binding</keyword>
<evidence type="ECO:0000256" key="11">
    <source>
        <dbReference type="ARBA" id="ARBA00023012"/>
    </source>
</evidence>
<sequence length="967" mass="104648">MAESYSRPSPDALLAQLRQAEPGNTPLTADAARPGGAFPPRGTLKIFFGYAAGVGKTYAMLRAAHTAAEQGQNVAVGYVEPHPRPETAALLDGLKSVPPLVLPYRNMSLNELDVDAVLSLRPEIALVDELAHSNAEGCRNRKRHQDVEELLQAGISVWTTVNVQHLESLNDVVAAMTGVMVRERVPDSVFDGADHVELVDLEPDELMARLRRGKIYAESQVQRALGHFFLPANLIALRELALRRMADRINRRALPADINGGGAKRQIKEHILICLSGAPSNARVIRTAARMVEAFHADFTALFVQNESANRDSAKSRKTLRENTRLAEDLGAAIVTLQGEDIPTQIAEYARLSGVSKIVVGRSPTGGWPPRKGKTLVERLAELAPEMETYIIPDAKTAGDGRQHNSPMGAALRTLRNTIPLSWRQWAITALLLSVCTCAGFLMFSLDMPNSGIAGLYMLGVLGVSILTSGPWYGVAASIAGVALFDFLFVAPRFSFTVYDVDYLSLFIATLMVSVATSAITTRARSQARRSAARALHTELLLGNSRRLQKAANEEDILAEAARQFSTLLACEATIYPVRNGRLEPGINFSHGMNAGPYLEKKALVAGKKRRDDRVVSADKSPTYGKDERAVAEWVAKNGRPAGAGTDSLPGAQRSFVPIRSQTEVLAVAALDFHANHPGSLADAASKNLVLALAGECAMALEKERLGRANAQIAAHAQQEKLRADVLRSISHDLRTPLTSICGNAAILAGRDSLAENPEQRAQLATAIEEDARYLVGMVENLLALTRLEQQGFTLRLEPELLEDVICEAMNITNRRAARHVLRAEIPDTLLMARMDARLMVQVLVNLLDNAVKYTPEGTAIHVRALADGPWARVAVADDGPGISNEEKNRIFDMFHAAAVKKGDGRRGMGLGLALCRSIVRAHGGDIQVFDNTPRGAVFSLTLPRETGYGEQTTNSAPPLATEPKQG</sequence>
<evidence type="ECO:0000256" key="3">
    <source>
        <dbReference type="ARBA" id="ARBA00012438"/>
    </source>
</evidence>
<dbReference type="SMART" id="SM00387">
    <property type="entry name" value="HATPase_c"/>
    <property type="match status" value="1"/>
</dbReference>
<feature type="transmembrane region" description="Helical" evidence="14">
    <location>
        <begin position="456"/>
        <end position="483"/>
    </location>
</feature>
<keyword evidence="4" id="KW-0597">Phosphoprotein</keyword>
<evidence type="ECO:0000313" key="16">
    <source>
        <dbReference type="EMBL" id="SCM71011.1"/>
    </source>
</evidence>
<evidence type="ECO:0000256" key="10">
    <source>
        <dbReference type="ARBA" id="ARBA00022989"/>
    </source>
</evidence>
<dbReference type="PRINTS" id="PR00344">
    <property type="entry name" value="BCTRLSENSOR"/>
</dbReference>
<accession>A0A212L0C7</accession>
<dbReference type="Gene3D" id="3.30.450.40">
    <property type="match status" value="1"/>
</dbReference>
<dbReference type="Pfam" id="PF13493">
    <property type="entry name" value="DUF4118"/>
    <property type="match status" value="1"/>
</dbReference>
<dbReference type="CDD" id="cd01987">
    <property type="entry name" value="USP_KdpD-like"/>
    <property type="match status" value="1"/>
</dbReference>
<dbReference type="InterPro" id="IPR003661">
    <property type="entry name" value="HisK_dim/P_dom"/>
</dbReference>
<dbReference type="CDD" id="cd00075">
    <property type="entry name" value="HATPase"/>
    <property type="match status" value="1"/>
</dbReference>
<evidence type="ECO:0000256" key="7">
    <source>
        <dbReference type="ARBA" id="ARBA00022741"/>
    </source>
</evidence>
<dbReference type="RefSeq" id="WP_179979576.1">
    <property type="nucleotide sequence ID" value="NZ_LT608333.1"/>
</dbReference>
<feature type="transmembrane region" description="Helical" evidence="14">
    <location>
        <begin position="503"/>
        <end position="521"/>
    </location>
</feature>
<keyword evidence="12 14" id="KW-0472">Membrane</keyword>
<keyword evidence="11" id="KW-0902">Two-component regulatory system</keyword>
<dbReference type="GO" id="GO:0034220">
    <property type="term" value="P:monoatomic ion transmembrane transport"/>
    <property type="evidence" value="ECO:0007669"/>
    <property type="project" value="UniProtKB-KW"/>
</dbReference>
<proteinExistence type="predicted"/>
<dbReference type="InterPro" id="IPR014729">
    <property type="entry name" value="Rossmann-like_a/b/a_fold"/>
</dbReference>
<dbReference type="Pfam" id="PF00512">
    <property type="entry name" value="HisKA"/>
    <property type="match status" value="1"/>
</dbReference>
<keyword evidence="10 14" id="KW-1133">Transmembrane helix</keyword>
<dbReference type="Gene3D" id="1.20.120.620">
    <property type="entry name" value="Backbone structure of the membrane domain of e. Coli histidine kinase receptor kdpd"/>
    <property type="match status" value="1"/>
</dbReference>
<dbReference type="CDD" id="cd00082">
    <property type="entry name" value="HisKA"/>
    <property type="match status" value="1"/>
</dbReference>
<reference evidence="16" key="1">
    <citation type="submission" date="2016-08" db="EMBL/GenBank/DDBJ databases">
        <authorList>
            <person name="Seilhamer J.J."/>
        </authorList>
    </citation>
    <scope>NUCLEOTIDE SEQUENCE</scope>
    <source>
        <strain evidence="16">86-1</strain>
    </source>
</reference>
<dbReference type="Gene3D" id="1.10.287.130">
    <property type="match status" value="1"/>
</dbReference>
<dbReference type="InterPro" id="IPR003594">
    <property type="entry name" value="HATPase_dom"/>
</dbReference>
<dbReference type="GO" id="GO:0005524">
    <property type="term" value="F:ATP binding"/>
    <property type="evidence" value="ECO:0007669"/>
    <property type="project" value="UniProtKB-KW"/>
</dbReference>
<dbReference type="EMBL" id="FMJC01000001">
    <property type="protein sequence ID" value="SCM71011.1"/>
    <property type="molecule type" value="Genomic_DNA"/>
</dbReference>
<dbReference type="SUPFAM" id="SSF55874">
    <property type="entry name" value="ATPase domain of HSP90 chaperone/DNA topoisomerase II/histidine kinase"/>
    <property type="match status" value="1"/>
</dbReference>